<dbReference type="PANTHER" id="PTHR12934">
    <property type="entry name" value="50S RIBOSOMAL PROTEIN L15"/>
    <property type="match status" value="1"/>
</dbReference>
<evidence type="ECO:0000256" key="5">
    <source>
        <dbReference type="SAM" id="MobiDB-lite"/>
    </source>
</evidence>
<evidence type="ECO:0000313" key="6">
    <source>
        <dbReference type="EMBL" id="OGG29353.1"/>
    </source>
</evidence>
<evidence type="ECO:0000256" key="2">
    <source>
        <dbReference type="ARBA" id="ARBA00022980"/>
    </source>
</evidence>
<feature type="region of interest" description="Disordered" evidence="5">
    <location>
        <begin position="1"/>
        <end position="78"/>
    </location>
</feature>
<dbReference type="GO" id="GO:0006412">
    <property type="term" value="P:translation"/>
    <property type="evidence" value="ECO:0007669"/>
    <property type="project" value="InterPro"/>
</dbReference>
<dbReference type="AlphaFoldDB" id="A0A1F6AXU1"/>
<dbReference type="InterPro" id="IPR005749">
    <property type="entry name" value="Ribosomal_uL15_bac-type"/>
</dbReference>
<dbReference type="GO" id="GO:0003735">
    <property type="term" value="F:structural constituent of ribosome"/>
    <property type="evidence" value="ECO:0007669"/>
    <property type="project" value="InterPro"/>
</dbReference>
<reference evidence="6 7" key="1">
    <citation type="journal article" date="2016" name="Nat. Commun.">
        <title>Thousands of microbial genomes shed light on interconnected biogeochemical processes in an aquifer system.</title>
        <authorList>
            <person name="Anantharaman K."/>
            <person name="Brown C.T."/>
            <person name="Hug L.A."/>
            <person name="Sharon I."/>
            <person name="Castelle C.J."/>
            <person name="Probst A.J."/>
            <person name="Thomas B.C."/>
            <person name="Singh A."/>
            <person name="Wilkins M.J."/>
            <person name="Karaoz U."/>
            <person name="Brodie E.L."/>
            <person name="Williams K.H."/>
            <person name="Hubbard S.S."/>
            <person name="Banfield J.F."/>
        </authorList>
    </citation>
    <scope>NUCLEOTIDE SEQUENCE [LARGE SCALE GENOMIC DNA]</scope>
</reference>
<keyword evidence="2 6" id="KW-0689">Ribosomal protein</keyword>
<accession>A0A1F6AXU1</accession>
<feature type="compositionally biased region" description="Polar residues" evidence="5">
    <location>
        <begin position="1"/>
        <end position="11"/>
    </location>
</feature>
<feature type="non-terminal residue" evidence="6">
    <location>
        <position position="121"/>
    </location>
</feature>
<evidence type="ECO:0000256" key="4">
    <source>
        <dbReference type="ARBA" id="ARBA00035497"/>
    </source>
</evidence>
<name>A0A1F6AXU1_9BACT</name>
<dbReference type="InterPro" id="IPR036227">
    <property type="entry name" value="Ribosomal_uL15/eL18_sf"/>
</dbReference>
<protein>
    <recommendedName>
        <fullName evidence="4">50S ribosomal protein L15</fullName>
    </recommendedName>
</protein>
<organism evidence="6 7">
    <name type="scientific">Candidatus Gottesmanbacteria bacterium RIFCSPLOWO2_01_FULL_49_10</name>
    <dbReference type="NCBI Taxonomy" id="1798396"/>
    <lineage>
        <taxon>Bacteria</taxon>
        <taxon>Candidatus Gottesmaniibacteriota</taxon>
    </lineage>
</organism>
<feature type="compositionally biased region" description="Basic residues" evidence="5">
    <location>
        <begin position="18"/>
        <end position="29"/>
    </location>
</feature>
<comment type="caution">
    <text evidence="6">The sequence shown here is derived from an EMBL/GenBank/DDBJ whole genome shotgun (WGS) entry which is preliminary data.</text>
</comment>
<dbReference type="EMBL" id="MFJZ01000047">
    <property type="protein sequence ID" value="OGG29353.1"/>
    <property type="molecule type" value="Genomic_DNA"/>
</dbReference>
<comment type="similarity">
    <text evidence="1">Belongs to the universal ribosomal protein uL15 family.</text>
</comment>
<sequence>MKPTSGTTSALLSIVERSKKRTGRGHGSGKGKTAGRGTKGQKARGKIRRDFEGGQSPLTKRLPYLRGKGRNSGRHDKATPVDVSLLNALPKGTIVSLDNLKKYRMIDARVRRVKILGKGSL</sequence>
<dbReference type="NCBIfam" id="TIGR01071">
    <property type="entry name" value="rplO_bact"/>
    <property type="match status" value="1"/>
</dbReference>
<evidence type="ECO:0000256" key="1">
    <source>
        <dbReference type="ARBA" id="ARBA00007320"/>
    </source>
</evidence>
<dbReference type="STRING" id="1798396.A2973_02115"/>
<proteinExistence type="inferred from homology"/>
<dbReference type="GO" id="GO:0015934">
    <property type="term" value="C:large ribosomal subunit"/>
    <property type="evidence" value="ECO:0007669"/>
    <property type="project" value="InterPro"/>
</dbReference>
<dbReference type="Proteomes" id="UP000176409">
    <property type="component" value="Unassembled WGS sequence"/>
</dbReference>
<evidence type="ECO:0000313" key="7">
    <source>
        <dbReference type="Proteomes" id="UP000176409"/>
    </source>
</evidence>
<dbReference type="PANTHER" id="PTHR12934:SF11">
    <property type="entry name" value="LARGE RIBOSOMAL SUBUNIT PROTEIN UL15M"/>
    <property type="match status" value="1"/>
</dbReference>
<gene>
    <name evidence="6" type="ORF">A2973_02115</name>
</gene>
<evidence type="ECO:0000256" key="3">
    <source>
        <dbReference type="ARBA" id="ARBA00023274"/>
    </source>
</evidence>
<dbReference type="SUPFAM" id="SSF52080">
    <property type="entry name" value="Ribosomal proteins L15p and L18e"/>
    <property type="match status" value="1"/>
</dbReference>
<keyword evidence="3" id="KW-0687">Ribonucleoprotein</keyword>